<keyword evidence="2" id="KW-1185">Reference proteome</keyword>
<evidence type="ECO:0000313" key="2">
    <source>
        <dbReference type="Proteomes" id="UP000016895"/>
    </source>
</evidence>
<dbReference type="KEGG" id="vni:VIBNI_B0354"/>
<dbReference type="AlphaFoldDB" id="U4KGA0"/>
<dbReference type="STRING" id="28173.VIBNI_B0354"/>
<sequence>MSVWRSESNEEVMSLKDIFYLIFLSGGHIQVPQI</sequence>
<dbReference type="Proteomes" id="UP000016895">
    <property type="component" value="Chromosome 2"/>
</dbReference>
<dbReference type="EMBL" id="FO203527">
    <property type="protein sequence ID" value="CCO60173.1"/>
    <property type="molecule type" value="Genomic_DNA"/>
</dbReference>
<evidence type="ECO:0000313" key="1">
    <source>
        <dbReference type="EMBL" id="CCO60173.1"/>
    </source>
</evidence>
<name>U4KGA0_9VIBR</name>
<gene>
    <name evidence="1" type="ORF">VIBNI_B0354</name>
</gene>
<protein>
    <submittedName>
        <fullName evidence="1">Uncharacterized protein</fullName>
    </submittedName>
</protein>
<accession>U4KGA0</accession>
<reference evidence="1 2" key="1">
    <citation type="journal article" date="2013" name="ISME J.">
        <title>Comparative genomics of pathogenic lineages of Vibrio nigripulchritudo identifies virulence-associated traits.</title>
        <authorList>
            <person name="Goudenege D."/>
            <person name="Labreuche Y."/>
            <person name="Krin E."/>
            <person name="Ansquer D."/>
            <person name="Mangenot S."/>
            <person name="Calteau A."/>
            <person name="Medigue C."/>
            <person name="Mazel D."/>
            <person name="Polz M.F."/>
            <person name="Le Roux F."/>
        </authorList>
    </citation>
    <scope>NUCLEOTIDE SEQUENCE [LARGE SCALE GENOMIC DNA]</scope>
    <source>
        <strain evidence="2">SnF1</strain>
    </source>
</reference>
<organism evidence="1 2">
    <name type="scientific">Vibrio nigripulchritudo</name>
    <dbReference type="NCBI Taxonomy" id="28173"/>
    <lineage>
        <taxon>Bacteria</taxon>
        <taxon>Pseudomonadati</taxon>
        <taxon>Pseudomonadota</taxon>
        <taxon>Gammaproteobacteria</taxon>
        <taxon>Vibrionales</taxon>
        <taxon>Vibrionaceae</taxon>
        <taxon>Vibrio</taxon>
    </lineage>
</organism>
<proteinExistence type="predicted"/>